<dbReference type="EMBL" id="CP027226">
    <property type="protein sequence ID" value="AVM42089.1"/>
    <property type="molecule type" value="Genomic_DNA"/>
</dbReference>
<name>A0A2S0KM59_9FIRM</name>
<proteinExistence type="inferred from homology"/>
<dbReference type="InterPro" id="IPR050153">
    <property type="entry name" value="Metal_Ion_Import_ABC"/>
</dbReference>
<dbReference type="SUPFAM" id="SSF52540">
    <property type="entry name" value="P-loop containing nucleoside triphosphate hydrolases"/>
    <property type="match status" value="1"/>
</dbReference>
<keyword evidence="4 6" id="KW-0067">ATP-binding</keyword>
<dbReference type="Gene3D" id="3.40.50.300">
    <property type="entry name" value="P-loop containing nucleotide triphosphate hydrolases"/>
    <property type="match status" value="1"/>
</dbReference>
<dbReference type="PROSITE" id="PS00211">
    <property type="entry name" value="ABC_TRANSPORTER_1"/>
    <property type="match status" value="1"/>
</dbReference>
<keyword evidence="2" id="KW-0813">Transport</keyword>
<gene>
    <name evidence="6" type="ORF">C5Q98_02065</name>
</gene>
<dbReference type="Pfam" id="PF00005">
    <property type="entry name" value="ABC_tran"/>
    <property type="match status" value="1"/>
</dbReference>
<dbReference type="Proteomes" id="UP000237947">
    <property type="component" value="Chromosome"/>
</dbReference>
<protein>
    <submittedName>
        <fullName evidence="6">Zinc ABC transporter ATP-binding protein</fullName>
    </submittedName>
</protein>
<evidence type="ECO:0000313" key="7">
    <source>
        <dbReference type="Proteomes" id="UP000237947"/>
    </source>
</evidence>
<dbReference type="KEGG" id="fsa:C5Q98_02065"/>
<dbReference type="PANTHER" id="PTHR42734">
    <property type="entry name" value="METAL TRANSPORT SYSTEM ATP-BINDING PROTEIN TM_0124-RELATED"/>
    <property type="match status" value="1"/>
</dbReference>
<sequence length="260" mass="29386">MNKILEVKNLTFNYADTMVFKDISLVLDEEEFIGISGPNGAGKSTLLKLILGQLKPLSGEISLFGEKVSDFKDWQKVGYISQKMVDLNASFPASVLEVVLSNMYKSIGFGLPARKKHKEKALEVLNLVGAAHLVDKRIGELSGGQQQRVFLARALVNDPELLILDEATSGIDAQSQDKFYELLQNLREQKKISILMVSHDMLRIHDNVDKLYYLLGDSIELYDLHNDEDHERLNRIIHGAPHSFGERSETYHSKMYHGKE</sequence>
<evidence type="ECO:0000259" key="5">
    <source>
        <dbReference type="PROSITE" id="PS50893"/>
    </source>
</evidence>
<accession>A0A2S0KM59</accession>
<evidence type="ECO:0000256" key="3">
    <source>
        <dbReference type="ARBA" id="ARBA00022741"/>
    </source>
</evidence>
<dbReference type="GO" id="GO:0005524">
    <property type="term" value="F:ATP binding"/>
    <property type="evidence" value="ECO:0007669"/>
    <property type="project" value="UniProtKB-KW"/>
</dbReference>
<keyword evidence="7" id="KW-1185">Reference proteome</keyword>
<dbReference type="InterPro" id="IPR017871">
    <property type="entry name" value="ABC_transporter-like_CS"/>
</dbReference>
<dbReference type="RefSeq" id="WP_106012075.1">
    <property type="nucleotide sequence ID" value="NZ_CP027226.1"/>
</dbReference>
<organism evidence="6 7">
    <name type="scientific">Fastidiosipila sanguinis</name>
    <dbReference type="NCBI Taxonomy" id="236753"/>
    <lineage>
        <taxon>Bacteria</taxon>
        <taxon>Bacillati</taxon>
        <taxon>Bacillota</taxon>
        <taxon>Clostridia</taxon>
        <taxon>Eubacteriales</taxon>
        <taxon>Oscillospiraceae</taxon>
        <taxon>Fastidiosipila</taxon>
    </lineage>
</organism>
<dbReference type="PANTHER" id="PTHR42734:SF17">
    <property type="entry name" value="METAL TRANSPORT SYSTEM ATP-BINDING PROTEIN TM_0124-RELATED"/>
    <property type="match status" value="1"/>
</dbReference>
<keyword evidence="3" id="KW-0547">Nucleotide-binding</keyword>
<reference evidence="7" key="1">
    <citation type="submission" date="2018-02" db="EMBL/GenBank/DDBJ databases">
        <authorList>
            <person name="Holder M.E."/>
            <person name="Ajami N.J."/>
            <person name="Petrosino J.F."/>
        </authorList>
    </citation>
    <scope>NUCLEOTIDE SEQUENCE [LARGE SCALE GENOMIC DNA]</scope>
    <source>
        <strain evidence="7">CCUG 47711</strain>
    </source>
</reference>
<dbReference type="OrthoDB" id="9806726at2"/>
<comment type="similarity">
    <text evidence="1">Belongs to the ABC transporter superfamily.</text>
</comment>
<evidence type="ECO:0000313" key="6">
    <source>
        <dbReference type="EMBL" id="AVM42089.1"/>
    </source>
</evidence>
<feature type="domain" description="ABC transporter" evidence="5">
    <location>
        <begin position="5"/>
        <end position="241"/>
    </location>
</feature>
<dbReference type="CDD" id="cd03235">
    <property type="entry name" value="ABC_Metallic_Cations"/>
    <property type="match status" value="1"/>
</dbReference>
<evidence type="ECO:0000256" key="1">
    <source>
        <dbReference type="ARBA" id="ARBA00005417"/>
    </source>
</evidence>
<evidence type="ECO:0000256" key="4">
    <source>
        <dbReference type="ARBA" id="ARBA00022840"/>
    </source>
</evidence>
<dbReference type="InterPro" id="IPR003439">
    <property type="entry name" value="ABC_transporter-like_ATP-bd"/>
</dbReference>
<dbReference type="GO" id="GO:0016887">
    <property type="term" value="F:ATP hydrolysis activity"/>
    <property type="evidence" value="ECO:0007669"/>
    <property type="project" value="InterPro"/>
</dbReference>
<dbReference type="AlphaFoldDB" id="A0A2S0KM59"/>
<dbReference type="InterPro" id="IPR027417">
    <property type="entry name" value="P-loop_NTPase"/>
</dbReference>
<dbReference type="SMART" id="SM00382">
    <property type="entry name" value="AAA"/>
    <property type="match status" value="1"/>
</dbReference>
<evidence type="ECO:0000256" key="2">
    <source>
        <dbReference type="ARBA" id="ARBA00022448"/>
    </source>
</evidence>
<dbReference type="InterPro" id="IPR003593">
    <property type="entry name" value="AAA+_ATPase"/>
</dbReference>
<dbReference type="PROSITE" id="PS50893">
    <property type="entry name" value="ABC_TRANSPORTER_2"/>
    <property type="match status" value="1"/>
</dbReference>